<organism evidence="2 3">
    <name type="scientific">Crossiella cryophila</name>
    <dbReference type="NCBI Taxonomy" id="43355"/>
    <lineage>
        <taxon>Bacteria</taxon>
        <taxon>Bacillati</taxon>
        <taxon>Actinomycetota</taxon>
        <taxon>Actinomycetes</taxon>
        <taxon>Pseudonocardiales</taxon>
        <taxon>Pseudonocardiaceae</taxon>
        <taxon>Crossiella</taxon>
    </lineage>
</organism>
<dbReference type="Proteomes" id="UP000533598">
    <property type="component" value="Unassembled WGS sequence"/>
</dbReference>
<reference evidence="2 3" key="1">
    <citation type="submission" date="2020-08" db="EMBL/GenBank/DDBJ databases">
        <title>Sequencing the genomes of 1000 actinobacteria strains.</title>
        <authorList>
            <person name="Klenk H.-P."/>
        </authorList>
    </citation>
    <scope>NUCLEOTIDE SEQUENCE [LARGE SCALE GENOMIC DNA]</scope>
    <source>
        <strain evidence="2 3">DSM 44230</strain>
    </source>
</reference>
<evidence type="ECO:0000256" key="1">
    <source>
        <dbReference type="SAM" id="SignalP"/>
    </source>
</evidence>
<keyword evidence="3" id="KW-1185">Reference proteome</keyword>
<protein>
    <submittedName>
        <fullName evidence="2">Uncharacterized protein</fullName>
    </submittedName>
</protein>
<comment type="caution">
    <text evidence="2">The sequence shown here is derived from an EMBL/GenBank/DDBJ whole genome shotgun (WGS) entry which is preliminary data.</text>
</comment>
<dbReference type="AlphaFoldDB" id="A0A7W7FUY8"/>
<sequence length="182" mass="19247">MSFMRRAGFLAAAAMSAAGLVSAPAVAAPAPAKVTSGEFVAIAIKPGTAGTKDEPPLFECHWNHGATPASGVAAINYYANFNCGPGPNPLSEIQAKMYSGKGQLEHAAPKDGPVFNGPVESKATFYGPRPGSQHYVRSLSRIELIMDPDGTKYWWYRLPEGCSGLGGYIATCDLRTEVFTYA</sequence>
<dbReference type="RefSeq" id="WP_185004339.1">
    <property type="nucleotide sequence ID" value="NZ_BAAAUI010000036.1"/>
</dbReference>
<keyword evidence="1" id="KW-0732">Signal</keyword>
<accession>A0A7W7FUY8</accession>
<dbReference type="EMBL" id="JACHMH010000001">
    <property type="protein sequence ID" value="MBB4678515.1"/>
    <property type="molecule type" value="Genomic_DNA"/>
</dbReference>
<dbReference type="PROSITE" id="PS51318">
    <property type="entry name" value="TAT"/>
    <property type="match status" value="1"/>
</dbReference>
<evidence type="ECO:0000313" key="3">
    <source>
        <dbReference type="Proteomes" id="UP000533598"/>
    </source>
</evidence>
<feature type="chain" id="PRO_5031465222" evidence="1">
    <location>
        <begin position="28"/>
        <end position="182"/>
    </location>
</feature>
<name>A0A7W7FUY8_9PSEU</name>
<dbReference type="InterPro" id="IPR006311">
    <property type="entry name" value="TAT_signal"/>
</dbReference>
<gene>
    <name evidence="2" type="ORF">HNR67_004633</name>
</gene>
<proteinExistence type="predicted"/>
<feature type="signal peptide" evidence="1">
    <location>
        <begin position="1"/>
        <end position="27"/>
    </location>
</feature>
<evidence type="ECO:0000313" key="2">
    <source>
        <dbReference type="EMBL" id="MBB4678515.1"/>
    </source>
</evidence>